<dbReference type="AlphaFoldDB" id="A0A4S8M621"/>
<dbReference type="Proteomes" id="UP000297245">
    <property type="component" value="Unassembled WGS sequence"/>
</dbReference>
<evidence type="ECO:0000256" key="1">
    <source>
        <dbReference type="ARBA" id="ARBA00001971"/>
    </source>
</evidence>
<comment type="similarity">
    <text evidence="4">Belongs to the cytochrome P450 family.</text>
</comment>
<evidence type="ECO:0000256" key="12">
    <source>
        <dbReference type="ARBA" id="ARBA00023136"/>
    </source>
</evidence>
<protein>
    <submittedName>
        <fullName evidence="14">Cytochrome P450</fullName>
    </submittedName>
</protein>
<dbReference type="PANTHER" id="PTHR24305:SF166">
    <property type="entry name" value="CYTOCHROME P450 12A4, MITOCHONDRIAL-RELATED"/>
    <property type="match status" value="1"/>
</dbReference>
<organism evidence="14 15">
    <name type="scientific">Dendrothele bispora (strain CBS 962.96)</name>
    <dbReference type="NCBI Taxonomy" id="1314807"/>
    <lineage>
        <taxon>Eukaryota</taxon>
        <taxon>Fungi</taxon>
        <taxon>Dikarya</taxon>
        <taxon>Basidiomycota</taxon>
        <taxon>Agaricomycotina</taxon>
        <taxon>Agaricomycetes</taxon>
        <taxon>Agaricomycetidae</taxon>
        <taxon>Agaricales</taxon>
        <taxon>Agaricales incertae sedis</taxon>
        <taxon>Dendrothele</taxon>
    </lineage>
</organism>
<evidence type="ECO:0000256" key="9">
    <source>
        <dbReference type="ARBA" id="ARBA00023002"/>
    </source>
</evidence>
<reference evidence="14 15" key="1">
    <citation type="journal article" date="2019" name="Nat. Ecol. Evol.">
        <title>Megaphylogeny resolves global patterns of mushroom evolution.</title>
        <authorList>
            <person name="Varga T."/>
            <person name="Krizsan K."/>
            <person name="Foldi C."/>
            <person name="Dima B."/>
            <person name="Sanchez-Garcia M."/>
            <person name="Sanchez-Ramirez S."/>
            <person name="Szollosi G.J."/>
            <person name="Szarkandi J.G."/>
            <person name="Papp V."/>
            <person name="Albert L."/>
            <person name="Andreopoulos W."/>
            <person name="Angelini C."/>
            <person name="Antonin V."/>
            <person name="Barry K.W."/>
            <person name="Bougher N.L."/>
            <person name="Buchanan P."/>
            <person name="Buyck B."/>
            <person name="Bense V."/>
            <person name="Catcheside P."/>
            <person name="Chovatia M."/>
            <person name="Cooper J."/>
            <person name="Damon W."/>
            <person name="Desjardin D."/>
            <person name="Finy P."/>
            <person name="Geml J."/>
            <person name="Haridas S."/>
            <person name="Hughes K."/>
            <person name="Justo A."/>
            <person name="Karasinski D."/>
            <person name="Kautmanova I."/>
            <person name="Kiss B."/>
            <person name="Kocsube S."/>
            <person name="Kotiranta H."/>
            <person name="LaButti K.M."/>
            <person name="Lechner B.E."/>
            <person name="Liimatainen K."/>
            <person name="Lipzen A."/>
            <person name="Lukacs Z."/>
            <person name="Mihaltcheva S."/>
            <person name="Morgado L.N."/>
            <person name="Niskanen T."/>
            <person name="Noordeloos M.E."/>
            <person name="Ohm R.A."/>
            <person name="Ortiz-Santana B."/>
            <person name="Ovrebo C."/>
            <person name="Racz N."/>
            <person name="Riley R."/>
            <person name="Savchenko A."/>
            <person name="Shiryaev A."/>
            <person name="Soop K."/>
            <person name="Spirin V."/>
            <person name="Szebenyi C."/>
            <person name="Tomsovsky M."/>
            <person name="Tulloss R.E."/>
            <person name="Uehling J."/>
            <person name="Grigoriev I.V."/>
            <person name="Vagvolgyi C."/>
            <person name="Papp T."/>
            <person name="Martin F.M."/>
            <person name="Miettinen O."/>
            <person name="Hibbett D.S."/>
            <person name="Nagy L.G."/>
        </authorList>
    </citation>
    <scope>NUCLEOTIDE SEQUENCE [LARGE SCALE GENOMIC DNA]</scope>
    <source>
        <strain evidence="14 15">CBS 962.96</strain>
    </source>
</reference>
<dbReference type="EMBL" id="ML179160">
    <property type="protein sequence ID" value="THU97193.1"/>
    <property type="molecule type" value="Genomic_DNA"/>
</dbReference>
<dbReference type="GO" id="GO:0005506">
    <property type="term" value="F:iron ion binding"/>
    <property type="evidence" value="ECO:0007669"/>
    <property type="project" value="InterPro"/>
</dbReference>
<evidence type="ECO:0000256" key="13">
    <source>
        <dbReference type="SAM" id="Phobius"/>
    </source>
</evidence>
<evidence type="ECO:0000256" key="10">
    <source>
        <dbReference type="ARBA" id="ARBA00023004"/>
    </source>
</evidence>
<keyword evidence="10" id="KW-0408">Iron</keyword>
<dbReference type="OrthoDB" id="1470350at2759"/>
<keyword evidence="9" id="KW-0560">Oxidoreductase</keyword>
<dbReference type="InterPro" id="IPR036396">
    <property type="entry name" value="Cyt_P450_sf"/>
</dbReference>
<feature type="transmembrane region" description="Helical" evidence="13">
    <location>
        <begin position="20"/>
        <end position="47"/>
    </location>
</feature>
<accession>A0A4S8M621</accession>
<dbReference type="InterPro" id="IPR001128">
    <property type="entry name" value="Cyt_P450"/>
</dbReference>
<evidence type="ECO:0000256" key="4">
    <source>
        <dbReference type="ARBA" id="ARBA00010617"/>
    </source>
</evidence>
<evidence type="ECO:0000313" key="14">
    <source>
        <dbReference type="EMBL" id="THU97193.1"/>
    </source>
</evidence>
<dbReference type="PANTHER" id="PTHR24305">
    <property type="entry name" value="CYTOCHROME P450"/>
    <property type="match status" value="1"/>
</dbReference>
<evidence type="ECO:0000256" key="11">
    <source>
        <dbReference type="ARBA" id="ARBA00023033"/>
    </source>
</evidence>
<keyword evidence="11" id="KW-0503">Monooxygenase</keyword>
<keyword evidence="12 13" id="KW-0472">Membrane</keyword>
<evidence type="ECO:0000256" key="3">
    <source>
        <dbReference type="ARBA" id="ARBA00004721"/>
    </source>
</evidence>
<dbReference type="Pfam" id="PF00067">
    <property type="entry name" value="p450"/>
    <property type="match status" value="1"/>
</dbReference>
<name>A0A4S8M621_DENBC</name>
<comment type="pathway">
    <text evidence="3">Secondary metabolite biosynthesis; terpenoid biosynthesis.</text>
</comment>
<dbReference type="GO" id="GO:0020037">
    <property type="term" value="F:heme binding"/>
    <property type="evidence" value="ECO:0007669"/>
    <property type="project" value="InterPro"/>
</dbReference>
<dbReference type="InterPro" id="IPR050121">
    <property type="entry name" value="Cytochrome_P450_monoxygenase"/>
</dbReference>
<keyword evidence="5" id="KW-0349">Heme</keyword>
<evidence type="ECO:0000256" key="5">
    <source>
        <dbReference type="ARBA" id="ARBA00022617"/>
    </source>
</evidence>
<keyword evidence="15" id="KW-1185">Reference proteome</keyword>
<evidence type="ECO:0000256" key="7">
    <source>
        <dbReference type="ARBA" id="ARBA00022723"/>
    </source>
</evidence>
<dbReference type="Gene3D" id="1.10.630.10">
    <property type="entry name" value="Cytochrome P450"/>
    <property type="match status" value="1"/>
</dbReference>
<dbReference type="GO" id="GO:0004497">
    <property type="term" value="F:monooxygenase activity"/>
    <property type="evidence" value="ECO:0007669"/>
    <property type="project" value="UniProtKB-KW"/>
</dbReference>
<comment type="subcellular location">
    <subcellularLocation>
        <location evidence="2">Membrane</location>
    </subcellularLocation>
</comment>
<evidence type="ECO:0000256" key="8">
    <source>
        <dbReference type="ARBA" id="ARBA00022989"/>
    </source>
</evidence>
<keyword evidence="7" id="KW-0479">Metal-binding</keyword>
<sequence length="517" mass="58544">MTDVEEDGASVDVLVGALSFFTASLAGVTTSTFLAVGGALLVLRFIARITRKPLSKLRGPKASSLLAGYEYDLFNQKSAGDKEYKWYQEYGTAFRATGAYGVCLNDFKTFAENGSDIDEQEEVLMTADPKALQYILQTSGYRFSRPIEFQRRISRLFDKGVLWAEGEHHKVLNAINPVALLRFKLGDIHQRHRKVLNPAFSAQQLKQFLAIFQESVSHLARKWKEDISQGGLNEKQINIPFWLGRMSLDIIGKSTSLFIFGFSFSHTRFKTLNEPTASFDFDFGALDNKDGVPLRNKFQNLFQDSVQPSKANMIHRTLERYAPSIFRMFPSKENLRHLDFLNETHKIARDIYARKDLVVDNDEKKGGKDILSVLAHANNAEDSRKKLNDSEVLAQVATMLNAGQETISFSTTYLLYELSRHLEDQTRVFREIRNLRDQIGQDTVPSSNDYDSMPYFNAVIKEALRLHSILADVQREALNDDVIPLEFPITTAAGETVNQIPVRKGQRIYMSLGASNR</sequence>
<dbReference type="GO" id="GO:0016020">
    <property type="term" value="C:membrane"/>
    <property type="evidence" value="ECO:0007669"/>
    <property type="project" value="UniProtKB-SubCell"/>
</dbReference>
<keyword evidence="8 13" id="KW-1133">Transmembrane helix</keyword>
<proteinExistence type="inferred from homology"/>
<evidence type="ECO:0000256" key="6">
    <source>
        <dbReference type="ARBA" id="ARBA00022692"/>
    </source>
</evidence>
<evidence type="ECO:0000256" key="2">
    <source>
        <dbReference type="ARBA" id="ARBA00004370"/>
    </source>
</evidence>
<dbReference type="SUPFAM" id="SSF48264">
    <property type="entry name" value="Cytochrome P450"/>
    <property type="match status" value="1"/>
</dbReference>
<gene>
    <name evidence="14" type="ORF">K435DRAFT_857814</name>
</gene>
<keyword evidence="6 13" id="KW-0812">Transmembrane</keyword>
<dbReference type="GO" id="GO:0016705">
    <property type="term" value="F:oxidoreductase activity, acting on paired donors, with incorporation or reduction of molecular oxygen"/>
    <property type="evidence" value="ECO:0007669"/>
    <property type="project" value="InterPro"/>
</dbReference>
<comment type="cofactor">
    <cofactor evidence="1">
        <name>heme</name>
        <dbReference type="ChEBI" id="CHEBI:30413"/>
    </cofactor>
</comment>
<evidence type="ECO:0000313" key="15">
    <source>
        <dbReference type="Proteomes" id="UP000297245"/>
    </source>
</evidence>